<evidence type="ECO:0000313" key="1">
    <source>
        <dbReference type="EMBL" id="KIH68823.1"/>
    </source>
</evidence>
<keyword evidence="2" id="KW-1185">Reference proteome</keyword>
<sequence>MAGSLLSTTNEEWARLHDLRESEMAWYVPGEKAKGLVKSLLEKFVFPIVDSLRDAKMDRFRNLSFIIISTNVHRTAAYKRDRRIRSLLV</sequence>
<dbReference type="AlphaFoldDB" id="A0A0C2DFR9"/>
<dbReference type="EMBL" id="KN726283">
    <property type="protein sequence ID" value="KIH68823.1"/>
    <property type="molecule type" value="Genomic_DNA"/>
</dbReference>
<protein>
    <submittedName>
        <fullName evidence="1">Uncharacterized protein</fullName>
    </submittedName>
</protein>
<evidence type="ECO:0000313" key="2">
    <source>
        <dbReference type="Proteomes" id="UP000054047"/>
    </source>
</evidence>
<proteinExistence type="predicted"/>
<reference evidence="1 2" key="1">
    <citation type="submission" date="2013-12" db="EMBL/GenBank/DDBJ databases">
        <title>Draft genome of the parsitic nematode Ancylostoma duodenale.</title>
        <authorList>
            <person name="Mitreva M."/>
        </authorList>
    </citation>
    <scope>NUCLEOTIDE SEQUENCE [LARGE SCALE GENOMIC DNA]</scope>
    <source>
        <strain evidence="1 2">Zhejiang</strain>
    </source>
</reference>
<dbReference type="OrthoDB" id="17907at2759"/>
<name>A0A0C2DFR9_9BILA</name>
<accession>A0A0C2DFR9</accession>
<gene>
    <name evidence="1" type="ORF">ANCDUO_00837</name>
</gene>
<organism evidence="1 2">
    <name type="scientific">Ancylostoma duodenale</name>
    <dbReference type="NCBI Taxonomy" id="51022"/>
    <lineage>
        <taxon>Eukaryota</taxon>
        <taxon>Metazoa</taxon>
        <taxon>Ecdysozoa</taxon>
        <taxon>Nematoda</taxon>
        <taxon>Chromadorea</taxon>
        <taxon>Rhabditida</taxon>
        <taxon>Rhabditina</taxon>
        <taxon>Rhabditomorpha</taxon>
        <taxon>Strongyloidea</taxon>
        <taxon>Ancylostomatidae</taxon>
        <taxon>Ancylostomatinae</taxon>
        <taxon>Ancylostoma</taxon>
    </lineage>
</organism>
<dbReference type="Proteomes" id="UP000054047">
    <property type="component" value="Unassembled WGS sequence"/>
</dbReference>